<reference evidence="4" key="1">
    <citation type="journal article" date="2023" name="Mol. Phylogenet. Evol.">
        <title>Genome-scale phylogeny and comparative genomics of the fungal order Sordariales.</title>
        <authorList>
            <person name="Hensen N."/>
            <person name="Bonometti L."/>
            <person name="Westerberg I."/>
            <person name="Brannstrom I.O."/>
            <person name="Guillou S."/>
            <person name="Cros-Aarteil S."/>
            <person name="Calhoun S."/>
            <person name="Haridas S."/>
            <person name="Kuo A."/>
            <person name="Mondo S."/>
            <person name="Pangilinan J."/>
            <person name="Riley R."/>
            <person name="LaButti K."/>
            <person name="Andreopoulos B."/>
            <person name="Lipzen A."/>
            <person name="Chen C."/>
            <person name="Yan M."/>
            <person name="Daum C."/>
            <person name="Ng V."/>
            <person name="Clum A."/>
            <person name="Steindorff A."/>
            <person name="Ohm R.A."/>
            <person name="Martin F."/>
            <person name="Silar P."/>
            <person name="Natvig D.O."/>
            <person name="Lalanne C."/>
            <person name="Gautier V."/>
            <person name="Ament-Velasquez S.L."/>
            <person name="Kruys A."/>
            <person name="Hutchinson M.I."/>
            <person name="Powell A.J."/>
            <person name="Barry K."/>
            <person name="Miller A.N."/>
            <person name="Grigoriev I.V."/>
            <person name="Debuchy R."/>
            <person name="Gladieux P."/>
            <person name="Hiltunen Thoren M."/>
            <person name="Johannesson H."/>
        </authorList>
    </citation>
    <scope>NUCLEOTIDE SEQUENCE</scope>
    <source>
        <strain evidence="4">FGSC 1904</strain>
    </source>
</reference>
<dbReference type="InterPro" id="IPR056722">
    <property type="entry name" value="DUF7820"/>
</dbReference>
<evidence type="ECO:0000259" key="3">
    <source>
        <dbReference type="Pfam" id="PF25130"/>
    </source>
</evidence>
<feature type="region of interest" description="Disordered" evidence="1">
    <location>
        <begin position="500"/>
        <end position="524"/>
    </location>
</feature>
<sequence length="953" mass="102845">MDSGDRKLDSPERRRSRRTSMRHSLTLRAERMDEFSDPDDSALASMTDNDRRHGPLHDPSPAVVALEQELRDESLSQGGQVRGRITNDSGLPASSPTFIPISPIQSLSQAESQTGRESTYGTNADVAATTSPSELTTVSPELPQAPLRPPSPTKPAGSAADPLALRHDGATSPNLSSQHVGMDAAQSDRVPGSIQPPGSSHVYEHYTRNLPFGPPIGLSSDSLSRGYPYPGPQDPSPYHIYPQDVHNGPQYGRVVTQQGEVPVVDYYTAYGHHEPLPPYTERDNTGLGGSSSSSVGTNPAPATNVTSSISQPTATSAVVATPALALAPESIPALGPSPVSEELGDRTIPTAQPTQESLPSPQTPSTTQASSSTTPQAFAAVPTEQTGQIGPAVEAAQGETLTGAGGLGLATWNPEFDSLDDLRAPRPRASTRSFNTTNSNDQINDEKAVITEKETPFKRWMRKQWCFGVVPNWALVLSLCLLVIVGIVAGTVAGVLLSRHGRPPPRDGHPKPSPGSTLPSNVIPITTPTDIAPLPTGTWSIPMMLNKASSNCFKDPTQSKTWDCHFVPSGMHLAVENSAPDGYTFTVNCNHSLTMANNVYSYGEQPAILVNPGALVLVNDSLEANRGPAWFQSFPYNKTVILPQDSLNITTTEGVAKLRRRWDKKDYNKRKNYGAQPGDKPWICNWPQTTFELYIYAQQNSSWSINTQSLSPPSSTSSGPASTDSPTMTVVVTKTETDHVPSPTTTDISSSPITSPDKYNHYTTKPFEQKPPDGDQYYHPYKHRQFDAEHHDKDHSSSSSETPSSTSPGPGPSFPPGPMGTGPRGDGFAPPPPGYPRVIKLEERRYLDAPIPECTQFEIPTNGQEAQPVRDEKGKMVVVTLYPPEATETVSPKFRHRFGKRFTDWDLELDEEDGGPIWSNDVVRRGEGDGGMSNPSSGVAPFGSQCNCEWFVT</sequence>
<feature type="compositionally biased region" description="Polar residues" evidence="1">
    <location>
        <begin position="300"/>
        <end position="311"/>
    </location>
</feature>
<feature type="compositionally biased region" description="Basic and acidic residues" evidence="1">
    <location>
        <begin position="784"/>
        <end position="796"/>
    </location>
</feature>
<feature type="compositionally biased region" description="Low complexity" evidence="1">
    <location>
        <begin position="741"/>
        <end position="757"/>
    </location>
</feature>
<comment type="caution">
    <text evidence="4">The sequence shown here is derived from an EMBL/GenBank/DDBJ whole genome shotgun (WGS) entry which is preliminary data.</text>
</comment>
<feature type="region of interest" description="Disordered" evidence="1">
    <location>
        <begin position="274"/>
        <end position="312"/>
    </location>
</feature>
<dbReference type="Pfam" id="PF25130">
    <property type="entry name" value="DUF7820"/>
    <property type="match status" value="1"/>
</dbReference>
<feature type="compositionally biased region" description="Basic and acidic residues" evidence="1">
    <location>
        <begin position="1"/>
        <end position="13"/>
    </location>
</feature>
<keyword evidence="2" id="KW-0472">Membrane</keyword>
<keyword evidence="5" id="KW-1185">Reference proteome</keyword>
<feature type="domain" description="DUF7820" evidence="3">
    <location>
        <begin position="521"/>
        <end position="898"/>
    </location>
</feature>
<name>A0AAE0PLI2_SORBR</name>
<dbReference type="PANTHER" id="PTHR42078:SF1">
    <property type="entry name" value="GLUCAN 1, 4-ALPHA-GLUCOSIDASE"/>
    <property type="match status" value="1"/>
</dbReference>
<protein>
    <recommendedName>
        <fullName evidence="3">DUF7820 domain-containing protein</fullName>
    </recommendedName>
</protein>
<keyword evidence="2" id="KW-0812">Transmembrane</keyword>
<dbReference type="Proteomes" id="UP001281003">
    <property type="component" value="Unassembled WGS sequence"/>
</dbReference>
<evidence type="ECO:0000256" key="1">
    <source>
        <dbReference type="SAM" id="MobiDB-lite"/>
    </source>
</evidence>
<feature type="compositionally biased region" description="Low complexity" evidence="1">
    <location>
        <begin position="352"/>
        <end position="376"/>
    </location>
</feature>
<feature type="compositionally biased region" description="Low complexity" evidence="1">
    <location>
        <begin position="797"/>
        <end position="808"/>
    </location>
</feature>
<feature type="compositionally biased region" description="Low complexity" evidence="1">
    <location>
        <begin position="707"/>
        <end position="727"/>
    </location>
</feature>
<evidence type="ECO:0000256" key="2">
    <source>
        <dbReference type="SAM" id="Phobius"/>
    </source>
</evidence>
<feature type="transmembrane region" description="Helical" evidence="2">
    <location>
        <begin position="473"/>
        <end position="497"/>
    </location>
</feature>
<feature type="region of interest" description="Disordered" evidence="1">
    <location>
        <begin position="332"/>
        <end position="377"/>
    </location>
</feature>
<feature type="region of interest" description="Disordered" evidence="1">
    <location>
        <begin position="1"/>
        <end position="250"/>
    </location>
</feature>
<feature type="region of interest" description="Disordered" evidence="1">
    <location>
        <begin position="706"/>
        <end position="837"/>
    </location>
</feature>
<evidence type="ECO:0000313" key="4">
    <source>
        <dbReference type="EMBL" id="KAK3402094.1"/>
    </source>
</evidence>
<dbReference type="AlphaFoldDB" id="A0AAE0PLI2"/>
<reference evidence="4" key="2">
    <citation type="submission" date="2023-07" db="EMBL/GenBank/DDBJ databases">
        <authorList>
            <consortium name="Lawrence Berkeley National Laboratory"/>
            <person name="Haridas S."/>
            <person name="Hensen N."/>
            <person name="Bonometti L."/>
            <person name="Westerberg I."/>
            <person name="Brannstrom I.O."/>
            <person name="Guillou S."/>
            <person name="Cros-Aarteil S."/>
            <person name="Calhoun S."/>
            <person name="Kuo A."/>
            <person name="Mondo S."/>
            <person name="Pangilinan J."/>
            <person name="Riley R."/>
            <person name="LaButti K."/>
            <person name="Andreopoulos B."/>
            <person name="Lipzen A."/>
            <person name="Chen C."/>
            <person name="Yanf M."/>
            <person name="Daum C."/>
            <person name="Ng V."/>
            <person name="Clum A."/>
            <person name="Steindorff A."/>
            <person name="Ohm R."/>
            <person name="Martin F."/>
            <person name="Silar P."/>
            <person name="Natvig D."/>
            <person name="Lalanne C."/>
            <person name="Gautier V."/>
            <person name="Ament-velasquez S.L."/>
            <person name="Kruys A."/>
            <person name="Hutchinson M.I."/>
            <person name="Powell A.J."/>
            <person name="Barry K."/>
            <person name="Miller A.N."/>
            <person name="Grigoriev I.V."/>
            <person name="Debuchy R."/>
            <person name="Gladieux P."/>
            <person name="Thoren M.H."/>
            <person name="Johannesson H."/>
        </authorList>
    </citation>
    <scope>NUCLEOTIDE SEQUENCE</scope>
    <source>
        <strain evidence="4">FGSC 1904</strain>
    </source>
</reference>
<organism evidence="4 5">
    <name type="scientific">Sordaria brevicollis</name>
    <dbReference type="NCBI Taxonomy" id="83679"/>
    <lineage>
        <taxon>Eukaryota</taxon>
        <taxon>Fungi</taxon>
        <taxon>Dikarya</taxon>
        <taxon>Ascomycota</taxon>
        <taxon>Pezizomycotina</taxon>
        <taxon>Sordariomycetes</taxon>
        <taxon>Sordariomycetidae</taxon>
        <taxon>Sordariales</taxon>
        <taxon>Sordariaceae</taxon>
        <taxon>Sordaria</taxon>
    </lineage>
</organism>
<dbReference type="EMBL" id="JAUTDP010000002">
    <property type="protein sequence ID" value="KAK3402094.1"/>
    <property type="molecule type" value="Genomic_DNA"/>
</dbReference>
<accession>A0AAE0PLI2</accession>
<evidence type="ECO:0000313" key="5">
    <source>
        <dbReference type="Proteomes" id="UP001281003"/>
    </source>
</evidence>
<gene>
    <name evidence="4" type="ORF">B0T20DRAFT_130876</name>
</gene>
<feature type="compositionally biased region" description="Polar residues" evidence="1">
    <location>
        <begin position="86"/>
        <end position="139"/>
    </location>
</feature>
<feature type="compositionally biased region" description="Pro residues" evidence="1">
    <location>
        <begin position="809"/>
        <end position="818"/>
    </location>
</feature>
<keyword evidence="2" id="KW-1133">Transmembrane helix</keyword>
<feature type="compositionally biased region" description="Basic and acidic residues" evidence="1">
    <location>
        <begin position="274"/>
        <end position="284"/>
    </location>
</feature>
<proteinExistence type="predicted"/>
<dbReference type="PANTHER" id="PTHR42078">
    <property type="entry name" value="GLUCAN 1, 4-ALPHA-GLUCOSIDASE"/>
    <property type="match status" value="1"/>
</dbReference>